<proteinExistence type="predicted"/>
<evidence type="ECO:0008006" key="3">
    <source>
        <dbReference type="Google" id="ProtNLM"/>
    </source>
</evidence>
<dbReference type="RefSeq" id="WP_241393625.1">
    <property type="nucleotide sequence ID" value="NZ_BKBC01000119.1"/>
</dbReference>
<dbReference type="Proteomes" id="UP000321089">
    <property type="component" value="Unassembled WGS sequence"/>
</dbReference>
<evidence type="ECO:0000313" key="1">
    <source>
        <dbReference type="EMBL" id="GEQ23456.1"/>
    </source>
</evidence>
<dbReference type="AlphaFoldDB" id="A0A512TT69"/>
<organism evidence="1 2">
    <name type="scientific">Clostridium butyricum</name>
    <dbReference type="NCBI Taxonomy" id="1492"/>
    <lineage>
        <taxon>Bacteria</taxon>
        <taxon>Bacillati</taxon>
        <taxon>Bacillota</taxon>
        <taxon>Clostridia</taxon>
        <taxon>Eubacteriales</taxon>
        <taxon>Clostridiaceae</taxon>
        <taxon>Clostridium</taxon>
    </lineage>
</organism>
<comment type="caution">
    <text evidence="1">The sequence shown here is derived from an EMBL/GenBank/DDBJ whole genome shotgun (WGS) entry which is preliminary data.</text>
</comment>
<reference evidence="1 2" key="1">
    <citation type="submission" date="2019-07" db="EMBL/GenBank/DDBJ databases">
        <title>Whole genome shotgun sequence of Clostridium butyricum NBRC 3858.</title>
        <authorList>
            <person name="Hosoyama A."/>
            <person name="Uohara A."/>
            <person name="Ohji S."/>
            <person name="Ichikawa N."/>
        </authorList>
    </citation>
    <scope>NUCLEOTIDE SEQUENCE [LARGE SCALE GENOMIC DNA]</scope>
    <source>
        <strain evidence="1 2">NBRC 3858</strain>
    </source>
</reference>
<dbReference type="EMBL" id="BKBC01000119">
    <property type="protein sequence ID" value="GEQ23456.1"/>
    <property type="molecule type" value="Genomic_DNA"/>
</dbReference>
<gene>
    <name evidence="1" type="ORF">CBU02nite_39620</name>
</gene>
<evidence type="ECO:0000313" key="2">
    <source>
        <dbReference type="Proteomes" id="UP000321089"/>
    </source>
</evidence>
<name>A0A512TT69_CLOBU</name>
<protein>
    <recommendedName>
        <fullName evidence="3">Transposase IS701-like DDE domain-containing protein</fullName>
    </recommendedName>
</protein>
<sequence>MFIGSIITNSSSIIKFLKESRFAIYFTKPQLHIMALIMSAMIKKGFVGKVTDVTDLMPFRHRTNVGKFLSKSPWNEDFIERALRNLVIKKIWEISKATREPIYVAIDDTISERTVPSSKALKPIEKCSFHNSHLKRKTVYGHQLVTVMLICNDVVMPYSISIYDKKIKSKIQMAVELIKSLPSPINEGYVLCDS</sequence>
<accession>A0A512TT69</accession>